<gene>
    <name evidence="1" type="ORF">WN48_07975</name>
</gene>
<keyword evidence="2" id="KW-1185">Reference proteome</keyword>
<accession>A0A310SJE0</accession>
<evidence type="ECO:0000313" key="1">
    <source>
        <dbReference type="EMBL" id="OAD59855.1"/>
    </source>
</evidence>
<dbReference type="EMBL" id="KQ760551">
    <property type="protein sequence ID" value="OAD59855.1"/>
    <property type="molecule type" value="Genomic_DNA"/>
</dbReference>
<sequence>MHRGGGVAGSGAGGAAGIAGGSAGSGALPSTSHRGLELEHPSAMPGAPGFHWGAMLAGHHAAAAASMMQPPLSAAGEYTPAPAHHGPTHPAMPMDLHVHQGFPYYRLVPPLIRLFRYPLLVIRWALSLLLHDSPRSVDSCWSIVDPSPTISMISFYCYAFLGYSRDSSKV</sequence>
<organism evidence="1 2">
    <name type="scientific">Eufriesea mexicana</name>
    <dbReference type="NCBI Taxonomy" id="516756"/>
    <lineage>
        <taxon>Eukaryota</taxon>
        <taxon>Metazoa</taxon>
        <taxon>Ecdysozoa</taxon>
        <taxon>Arthropoda</taxon>
        <taxon>Hexapoda</taxon>
        <taxon>Insecta</taxon>
        <taxon>Pterygota</taxon>
        <taxon>Neoptera</taxon>
        <taxon>Endopterygota</taxon>
        <taxon>Hymenoptera</taxon>
        <taxon>Apocrita</taxon>
        <taxon>Aculeata</taxon>
        <taxon>Apoidea</taxon>
        <taxon>Anthophila</taxon>
        <taxon>Apidae</taxon>
        <taxon>Eufriesea</taxon>
    </lineage>
</organism>
<proteinExistence type="predicted"/>
<evidence type="ECO:0000313" key="2">
    <source>
        <dbReference type="Proteomes" id="UP000250275"/>
    </source>
</evidence>
<dbReference type="Proteomes" id="UP000250275">
    <property type="component" value="Unassembled WGS sequence"/>
</dbReference>
<dbReference type="AlphaFoldDB" id="A0A310SJE0"/>
<name>A0A310SJE0_9HYME</name>
<reference evidence="1 2" key="1">
    <citation type="submission" date="2015-07" db="EMBL/GenBank/DDBJ databases">
        <title>The genome of Eufriesea mexicana.</title>
        <authorList>
            <person name="Pan H."/>
            <person name="Kapheim K."/>
        </authorList>
    </citation>
    <scope>NUCLEOTIDE SEQUENCE [LARGE SCALE GENOMIC DNA]</scope>
    <source>
        <strain evidence="1">0111107269</strain>
        <tissue evidence="1">Whole body</tissue>
    </source>
</reference>
<protein>
    <submittedName>
        <fullName evidence="1">Uncharacterized protein</fullName>
    </submittedName>
</protein>